<protein>
    <recommendedName>
        <fullName evidence="3 4">N5-carboxyaminoimidazole ribonucleotide mutase</fullName>
        <shortName evidence="3 4">N5-CAIR mutase</shortName>
        <ecNumber evidence="3 4">5.4.99.18</ecNumber>
    </recommendedName>
    <alternativeName>
        <fullName evidence="3">5-(carboxyamino)imidazole ribonucleotide mutase</fullName>
    </alternativeName>
</protein>
<dbReference type="GO" id="GO:0034023">
    <property type="term" value="F:5-(carboxyamino)imidazole ribonucleotide mutase activity"/>
    <property type="evidence" value="ECO:0007669"/>
    <property type="project" value="UniProtKB-UniRule"/>
</dbReference>
<dbReference type="EC" id="5.4.99.18" evidence="3 4"/>
<dbReference type="PIRSF" id="PIRSF001338">
    <property type="entry name" value="AIR_carboxylase"/>
    <property type="match status" value="1"/>
</dbReference>
<dbReference type="InterPro" id="IPR000031">
    <property type="entry name" value="PurE_dom"/>
</dbReference>
<sequence length="170" mass="17494">MSMTVAILMGSDSDLDIMQEAAGALEKFGISYEMKVLSAHRSPADLIRYVENTEKKGVKVYIAGAGGAAHLAGVIAAHTTRPVIGVPIPTAMMGGLDSLLATVQMPSGIPVATVAASKGGAANAGILAAQILALSDTKLQKKMAQHKTDLAKSVQAKNEKLAAKLKSKKA</sequence>
<gene>
    <name evidence="3 7" type="primary">purE</name>
    <name evidence="7" type="ORF">COV74_05700</name>
</gene>
<comment type="catalytic activity">
    <reaction evidence="3 4">
        <text>5-carboxyamino-1-(5-phospho-D-ribosyl)imidazole + H(+) = 5-amino-1-(5-phospho-D-ribosyl)imidazole-4-carboxylate</text>
        <dbReference type="Rhea" id="RHEA:13193"/>
        <dbReference type="ChEBI" id="CHEBI:15378"/>
        <dbReference type="ChEBI" id="CHEBI:58730"/>
        <dbReference type="ChEBI" id="CHEBI:77657"/>
        <dbReference type="EC" id="5.4.99.18"/>
    </reaction>
</comment>
<organism evidence="7 8">
    <name type="scientific">Candidatus Abzuiibacterium crystallinum</name>
    <dbReference type="NCBI Taxonomy" id="1974748"/>
    <lineage>
        <taxon>Bacteria</taxon>
        <taxon>Pseudomonadati</taxon>
        <taxon>Candidatus Omnitrophota</taxon>
        <taxon>Candidatus Abzuiibacterium</taxon>
    </lineage>
</organism>
<dbReference type="SUPFAM" id="SSF52255">
    <property type="entry name" value="N5-CAIR mutase (phosphoribosylaminoimidazole carboxylase, PurE)"/>
    <property type="match status" value="1"/>
</dbReference>
<evidence type="ECO:0000259" key="6">
    <source>
        <dbReference type="SMART" id="SM01001"/>
    </source>
</evidence>
<dbReference type="HAMAP" id="MF_01929">
    <property type="entry name" value="PurE_classI"/>
    <property type="match status" value="1"/>
</dbReference>
<evidence type="ECO:0000313" key="7">
    <source>
        <dbReference type="EMBL" id="PIQ86172.1"/>
    </source>
</evidence>
<dbReference type="Proteomes" id="UP000230859">
    <property type="component" value="Unassembled WGS sequence"/>
</dbReference>
<evidence type="ECO:0000256" key="1">
    <source>
        <dbReference type="ARBA" id="ARBA00022755"/>
    </source>
</evidence>
<dbReference type="AlphaFoldDB" id="A0A2H0LP23"/>
<dbReference type="Pfam" id="PF00731">
    <property type="entry name" value="AIRC"/>
    <property type="match status" value="1"/>
</dbReference>
<comment type="similarity">
    <text evidence="3">Belongs to the AIR carboxylase family. Class I subfamily.</text>
</comment>
<dbReference type="PANTHER" id="PTHR23046">
    <property type="entry name" value="PHOSPHORIBOSYLAMINOIMIDAZOLE CARBOXYLASE CATALYTIC SUBUNIT"/>
    <property type="match status" value="1"/>
</dbReference>
<feature type="domain" description="PurE" evidence="6">
    <location>
        <begin position="3"/>
        <end position="154"/>
    </location>
</feature>
<dbReference type="InterPro" id="IPR024694">
    <property type="entry name" value="PurE_prokaryotes"/>
</dbReference>
<evidence type="ECO:0000313" key="8">
    <source>
        <dbReference type="Proteomes" id="UP000230859"/>
    </source>
</evidence>
<evidence type="ECO:0000256" key="4">
    <source>
        <dbReference type="PIRNR" id="PIRNR001338"/>
    </source>
</evidence>
<dbReference type="SMART" id="SM01001">
    <property type="entry name" value="AIRC"/>
    <property type="match status" value="1"/>
</dbReference>
<accession>A0A2H0LP23</accession>
<keyword evidence="2 3" id="KW-0413">Isomerase</keyword>
<feature type="binding site" evidence="3 5">
    <location>
        <position position="11"/>
    </location>
    <ligand>
        <name>substrate</name>
    </ligand>
</feature>
<dbReference type="PANTHER" id="PTHR23046:SF2">
    <property type="entry name" value="PHOSPHORIBOSYLAMINOIMIDAZOLE CARBOXYLASE"/>
    <property type="match status" value="1"/>
</dbReference>
<evidence type="ECO:0000256" key="5">
    <source>
        <dbReference type="PIRSR" id="PIRSR001338-1"/>
    </source>
</evidence>
<evidence type="ECO:0000256" key="3">
    <source>
        <dbReference type="HAMAP-Rule" id="MF_01929"/>
    </source>
</evidence>
<keyword evidence="1 3" id="KW-0658">Purine biosynthesis</keyword>
<comment type="caution">
    <text evidence="7">The sequence shown here is derived from an EMBL/GenBank/DDBJ whole genome shotgun (WGS) entry which is preliminary data.</text>
</comment>
<feature type="binding site" evidence="3 5">
    <location>
        <position position="14"/>
    </location>
    <ligand>
        <name>substrate</name>
    </ligand>
</feature>
<dbReference type="Gene3D" id="3.40.50.1970">
    <property type="match status" value="1"/>
</dbReference>
<name>A0A2H0LP23_9BACT</name>
<reference evidence="7 8" key="1">
    <citation type="submission" date="2017-09" db="EMBL/GenBank/DDBJ databases">
        <title>Depth-based differentiation of microbial function through sediment-hosted aquifers and enrichment of novel symbionts in the deep terrestrial subsurface.</title>
        <authorList>
            <person name="Probst A.J."/>
            <person name="Ladd B."/>
            <person name="Jarett J.K."/>
            <person name="Geller-Mcgrath D.E."/>
            <person name="Sieber C.M."/>
            <person name="Emerson J.B."/>
            <person name="Anantharaman K."/>
            <person name="Thomas B.C."/>
            <person name="Malmstrom R."/>
            <person name="Stieglmeier M."/>
            <person name="Klingl A."/>
            <person name="Woyke T."/>
            <person name="Ryan C.M."/>
            <person name="Banfield J.F."/>
        </authorList>
    </citation>
    <scope>NUCLEOTIDE SEQUENCE [LARGE SCALE GENOMIC DNA]</scope>
    <source>
        <strain evidence="7">CG11_big_fil_rev_8_21_14_0_20_45_26</strain>
    </source>
</reference>
<dbReference type="GO" id="GO:0006189">
    <property type="term" value="P:'de novo' IMP biosynthetic process"/>
    <property type="evidence" value="ECO:0007669"/>
    <property type="project" value="UniProtKB-UniRule"/>
</dbReference>
<proteinExistence type="inferred from homology"/>
<comment type="pathway">
    <text evidence="3 4">Purine metabolism; IMP biosynthesis via de novo pathway; 5-amino-1-(5-phospho-D-ribosyl)imidazole-4-carboxylate from 5-amino-1-(5-phospho-D-ribosyl)imidazole (N5-CAIR route): step 2/2.</text>
</comment>
<feature type="binding site" evidence="3 5">
    <location>
        <position position="41"/>
    </location>
    <ligand>
        <name>substrate</name>
    </ligand>
</feature>
<dbReference type="EMBL" id="PCVY01000049">
    <property type="protein sequence ID" value="PIQ86172.1"/>
    <property type="molecule type" value="Genomic_DNA"/>
</dbReference>
<dbReference type="UniPathway" id="UPA00074">
    <property type="reaction ID" value="UER00943"/>
</dbReference>
<evidence type="ECO:0000256" key="2">
    <source>
        <dbReference type="ARBA" id="ARBA00023235"/>
    </source>
</evidence>
<dbReference type="NCBIfam" id="TIGR01162">
    <property type="entry name" value="purE"/>
    <property type="match status" value="1"/>
</dbReference>
<comment type="function">
    <text evidence="3 4">Catalyzes the conversion of N5-carboxyaminoimidazole ribonucleotide (N5-CAIR) to 4-carboxy-5-aminoimidazole ribonucleotide (CAIR).</text>
</comment>
<dbReference type="InterPro" id="IPR033747">
    <property type="entry name" value="PurE_ClassI"/>
</dbReference>